<dbReference type="EMBL" id="KB518582">
    <property type="protein sequence ID" value="EMP38807.1"/>
    <property type="molecule type" value="Genomic_DNA"/>
</dbReference>
<protein>
    <submittedName>
        <fullName evidence="1">Uncharacterized protein</fullName>
    </submittedName>
</protein>
<dbReference type="AlphaFoldDB" id="M7CDH3"/>
<name>M7CDH3_CHEMY</name>
<gene>
    <name evidence="1" type="ORF">UY3_03981</name>
</gene>
<evidence type="ECO:0000313" key="1">
    <source>
        <dbReference type="EMBL" id="EMP38807.1"/>
    </source>
</evidence>
<sequence length="131" mass="15289">MPKNYQRRQNPKSMKLVRSFGKKKCLPEEADNSCFDPSDGIETEAKLTSQHNSVHMPDKLFQTAVYIVYLDHIIQEIHVKFDQDDDVCSKLQYFISQLAVKANFIYIQEVIQFYANDIQQPYSAILSEYNC</sequence>
<accession>M7CDH3</accession>
<reference evidence="2" key="1">
    <citation type="journal article" date="2013" name="Nat. Genet.">
        <title>The draft genomes of soft-shell turtle and green sea turtle yield insights into the development and evolution of the turtle-specific body plan.</title>
        <authorList>
            <person name="Wang Z."/>
            <person name="Pascual-Anaya J."/>
            <person name="Zadissa A."/>
            <person name="Li W."/>
            <person name="Niimura Y."/>
            <person name="Huang Z."/>
            <person name="Li C."/>
            <person name="White S."/>
            <person name="Xiong Z."/>
            <person name="Fang D."/>
            <person name="Wang B."/>
            <person name="Ming Y."/>
            <person name="Chen Y."/>
            <person name="Zheng Y."/>
            <person name="Kuraku S."/>
            <person name="Pignatelli M."/>
            <person name="Herrero J."/>
            <person name="Beal K."/>
            <person name="Nozawa M."/>
            <person name="Li Q."/>
            <person name="Wang J."/>
            <person name="Zhang H."/>
            <person name="Yu L."/>
            <person name="Shigenobu S."/>
            <person name="Wang J."/>
            <person name="Liu J."/>
            <person name="Flicek P."/>
            <person name="Searle S."/>
            <person name="Wang J."/>
            <person name="Kuratani S."/>
            <person name="Yin Y."/>
            <person name="Aken B."/>
            <person name="Zhang G."/>
            <person name="Irie N."/>
        </authorList>
    </citation>
    <scope>NUCLEOTIDE SEQUENCE [LARGE SCALE GENOMIC DNA]</scope>
</reference>
<organism evidence="1 2">
    <name type="scientific">Chelonia mydas</name>
    <name type="common">Green sea-turtle</name>
    <name type="synonym">Chelonia agassizi</name>
    <dbReference type="NCBI Taxonomy" id="8469"/>
    <lineage>
        <taxon>Eukaryota</taxon>
        <taxon>Metazoa</taxon>
        <taxon>Chordata</taxon>
        <taxon>Craniata</taxon>
        <taxon>Vertebrata</taxon>
        <taxon>Euteleostomi</taxon>
        <taxon>Archelosauria</taxon>
        <taxon>Testudinata</taxon>
        <taxon>Testudines</taxon>
        <taxon>Cryptodira</taxon>
        <taxon>Durocryptodira</taxon>
        <taxon>Americhelydia</taxon>
        <taxon>Chelonioidea</taxon>
        <taxon>Cheloniidae</taxon>
        <taxon>Chelonia</taxon>
    </lineage>
</organism>
<keyword evidence="2" id="KW-1185">Reference proteome</keyword>
<evidence type="ECO:0000313" key="2">
    <source>
        <dbReference type="Proteomes" id="UP000031443"/>
    </source>
</evidence>
<proteinExistence type="predicted"/>
<dbReference type="Proteomes" id="UP000031443">
    <property type="component" value="Unassembled WGS sequence"/>
</dbReference>